<dbReference type="RefSeq" id="WP_008816527.1">
    <property type="nucleotide sequence ID" value="NZ_AP025565.1"/>
</dbReference>
<evidence type="ECO:0008006" key="3">
    <source>
        <dbReference type="Google" id="ProtNLM"/>
    </source>
</evidence>
<reference evidence="1" key="1">
    <citation type="journal article" date="2022" name="Clin. Infect. Dis.">
        <title>Association between Clostridium innocuum and antibiotic-associated diarrhea in adults and children: A cross-sectional study and comparative genomics analysis.</title>
        <authorList>
            <person name="Cherny K.E."/>
            <person name="Muscat E.B."/>
            <person name="Balaji A."/>
            <person name="Mukherjee J."/>
            <person name="Ozer E.A."/>
            <person name="Angarone M.P."/>
            <person name="Hauser A.R."/>
            <person name="Sichel J.S."/>
            <person name="Amponsah E."/>
            <person name="Kociolek L.K."/>
        </authorList>
    </citation>
    <scope>NUCLEOTIDE SEQUENCE</scope>
    <source>
        <strain evidence="1">NU1-AC-029v</strain>
    </source>
</reference>
<dbReference type="Gene3D" id="3.40.50.1970">
    <property type="match status" value="1"/>
</dbReference>
<dbReference type="SUPFAM" id="SSF56796">
    <property type="entry name" value="Dehydroquinate synthase-like"/>
    <property type="match status" value="1"/>
</dbReference>
<dbReference type="Proteomes" id="UP001203972">
    <property type="component" value="Unassembled WGS sequence"/>
</dbReference>
<protein>
    <recommendedName>
        <fullName evidence="3">Alcohol dehydrogenase iron-type/glycerol dehydrogenase GldA domain-containing protein</fullName>
    </recommendedName>
</protein>
<name>A0AAP2UJH9_CLOIN</name>
<accession>A0AAP2UJH9</accession>
<evidence type="ECO:0000313" key="2">
    <source>
        <dbReference type="Proteomes" id="UP001203972"/>
    </source>
</evidence>
<gene>
    <name evidence="1" type="ORF">MKC95_01855</name>
</gene>
<comment type="caution">
    <text evidence="1">The sequence shown here is derived from an EMBL/GenBank/DDBJ whole genome shotgun (WGS) entry which is preliminary data.</text>
</comment>
<sequence>MRNFTYHNPVRILFGDHALDQLSDLFREFHVSNLLLVYSGDFIKELGIWVLFVRLVFKVASPSMKRAVLFRIRKSSLYVS</sequence>
<evidence type="ECO:0000313" key="1">
    <source>
        <dbReference type="EMBL" id="MCR0231514.1"/>
    </source>
</evidence>
<organism evidence="1 2">
    <name type="scientific">Clostridium innocuum</name>
    <dbReference type="NCBI Taxonomy" id="1522"/>
    <lineage>
        <taxon>Bacteria</taxon>
        <taxon>Bacillati</taxon>
        <taxon>Bacillota</taxon>
        <taxon>Clostridia</taxon>
        <taxon>Eubacteriales</taxon>
        <taxon>Clostridiaceae</taxon>
        <taxon>Clostridium</taxon>
    </lineage>
</organism>
<dbReference type="EMBL" id="JAKTMA010000002">
    <property type="protein sequence ID" value="MCR0231514.1"/>
    <property type="molecule type" value="Genomic_DNA"/>
</dbReference>
<dbReference type="AlphaFoldDB" id="A0AAP2UJH9"/>
<proteinExistence type="predicted"/>